<comment type="similarity">
    <text evidence="2">Belongs to the class-V pyridoxal-phosphate-dependent aminotransferase family. NifS/IscS subfamily.</text>
</comment>
<dbReference type="AlphaFoldDB" id="A0A371PIC6"/>
<dbReference type="PROSITE" id="PS00595">
    <property type="entry name" value="AA_TRANSFER_CLASS_5"/>
    <property type="match status" value="1"/>
</dbReference>
<dbReference type="GO" id="GO:0051536">
    <property type="term" value="F:iron-sulfur cluster binding"/>
    <property type="evidence" value="ECO:0007669"/>
    <property type="project" value="UniProtKB-KW"/>
</dbReference>
<evidence type="ECO:0000259" key="11">
    <source>
        <dbReference type="Pfam" id="PF00266"/>
    </source>
</evidence>
<dbReference type="InterPro" id="IPR000192">
    <property type="entry name" value="Aminotrans_V_dom"/>
</dbReference>
<dbReference type="EMBL" id="QUBQ01000001">
    <property type="protein sequence ID" value="REK75980.1"/>
    <property type="molecule type" value="Genomic_DNA"/>
</dbReference>
<comment type="caution">
    <text evidence="12">The sequence shown here is derived from an EMBL/GenBank/DDBJ whole genome shotgun (WGS) entry which is preliminary data.</text>
</comment>
<accession>A0A371PIC6</accession>
<dbReference type="Gene3D" id="3.90.1150.10">
    <property type="entry name" value="Aspartate Aminotransferase, domain 1"/>
    <property type="match status" value="1"/>
</dbReference>
<keyword evidence="13" id="KW-1185">Reference proteome</keyword>
<reference evidence="12 13" key="1">
    <citation type="submission" date="2018-08" db="EMBL/GenBank/DDBJ databases">
        <title>Paenibacillus sp. M4BSY-1, whole genome shotgun sequence.</title>
        <authorList>
            <person name="Tuo L."/>
        </authorList>
    </citation>
    <scope>NUCLEOTIDE SEQUENCE [LARGE SCALE GENOMIC DNA]</scope>
    <source>
        <strain evidence="12 13">M4BSY-1</strain>
    </source>
</reference>
<dbReference type="EC" id="2.8.1.7" evidence="3"/>
<evidence type="ECO:0000256" key="6">
    <source>
        <dbReference type="ARBA" id="ARBA00022898"/>
    </source>
</evidence>
<dbReference type="InterPro" id="IPR016454">
    <property type="entry name" value="Cysteine_dSase"/>
</dbReference>
<dbReference type="OrthoDB" id="9808002at2"/>
<organism evidence="12 13">
    <name type="scientific">Paenibacillus paeoniae</name>
    <dbReference type="NCBI Taxonomy" id="2292705"/>
    <lineage>
        <taxon>Bacteria</taxon>
        <taxon>Bacillati</taxon>
        <taxon>Bacillota</taxon>
        <taxon>Bacilli</taxon>
        <taxon>Bacillales</taxon>
        <taxon>Paenibacillaceae</taxon>
        <taxon>Paenibacillus</taxon>
    </lineage>
</organism>
<dbReference type="InterPro" id="IPR015422">
    <property type="entry name" value="PyrdxlP-dep_Trfase_small"/>
</dbReference>
<dbReference type="Gene3D" id="3.40.640.10">
    <property type="entry name" value="Type I PLP-dependent aspartate aminotransferase-like (Major domain)"/>
    <property type="match status" value="1"/>
</dbReference>
<keyword evidence="7" id="KW-0408">Iron</keyword>
<name>A0A371PIC6_9BACL</name>
<dbReference type="FunFam" id="3.40.640.10:FF:000084">
    <property type="entry name" value="IscS-like cysteine desulfurase"/>
    <property type="match status" value="1"/>
</dbReference>
<feature type="domain" description="Aminotransferase class V" evidence="11">
    <location>
        <begin position="5"/>
        <end position="369"/>
    </location>
</feature>
<dbReference type="GO" id="GO:0031071">
    <property type="term" value="F:cysteine desulfurase activity"/>
    <property type="evidence" value="ECO:0007669"/>
    <property type="project" value="UniProtKB-EC"/>
</dbReference>
<dbReference type="Proteomes" id="UP000261905">
    <property type="component" value="Unassembled WGS sequence"/>
</dbReference>
<keyword evidence="5" id="KW-0479">Metal-binding</keyword>
<dbReference type="GO" id="GO:0046872">
    <property type="term" value="F:metal ion binding"/>
    <property type="evidence" value="ECO:0007669"/>
    <property type="project" value="UniProtKB-KW"/>
</dbReference>
<evidence type="ECO:0000256" key="8">
    <source>
        <dbReference type="ARBA" id="ARBA00023014"/>
    </source>
</evidence>
<dbReference type="RefSeq" id="WP_116042599.1">
    <property type="nucleotide sequence ID" value="NZ_QUBQ01000001.1"/>
</dbReference>
<dbReference type="SUPFAM" id="SSF53383">
    <property type="entry name" value="PLP-dependent transferases"/>
    <property type="match status" value="1"/>
</dbReference>
<dbReference type="Pfam" id="PF00266">
    <property type="entry name" value="Aminotran_5"/>
    <property type="match status" value="1"/>
</dbReference>
<sequence>MSTYFFDHAATTPMHPDVLKTMIELMQGPGGNASSIHAYGRAAKGELSRARDLISAAIGCKPGELMFTSGGTESDNLALIGAAKAQRKRGRNHIITSAAEHHAVLHTCEWLAREEGFELTVLPVDQQGRNHAEQVKEAMRPDTALVSIMHGNNEVGTLQPIEAIGEVVHSGGALFHVDAVQAFGTTDYRLSELPVDFMSFSAHKINGPQGVGALYAAAGAPFEPLQQGGSQERKRRAGTENIPGIAGFARAVDICVNEMKNKQPFLDKLRKVWVELMIGELSSDEVIVNGDPENSLPHIVNISFIDAHTESMLMNLDMAGIMAASGSACTSGSLEKSHVLRAMGISPERLDTAVRFSFGLGNTLEELQQAAPIVAGIVRRIRS</sequence>
<evidence type="ECO:0000256" key="3">
    <source>
        <dbReference type="ARBA" id="ARBA00012239"/>
    </source>
</evidence>
<keyword evidence="6" id="KW-0663">Pyridoxal phosphate</keyword>
<proteinExistence type="inferred from homology"/>
<evidence type="ECO:0000256" key="9">
    <source>
        <dbReference type="ARBA" id="ARBA00050776"/>
    </source>
</evidence>
<dbReference type="InterPro" id="IPR015421">
    <property type="entry name" value="PyrdxlP-dep_Trfase_major"/>
</dbReference>
<evidence type="ECO:0000256" key="7">
    <source>
        <dbReference type="ARBA" id="ARBA00023004"/>
    </source>
</evidence>
<dbReference type="PANTHER" id="PTHR11601">
    <property type="entry name" value="CYSTEINE DESULFURYLASE FAMILY MEMBER"/>
    <property type="match status" value="1"/>
</dbReference>
<evidence type="ECO:0000256" key="2">
    <source>
        <dbReference type="ARBA" id="ARBA00006490"/>
    </source>
</evidence>
<evidence type="ECO:0000256" key="10">
    <source>
        <dbReference type="RuleBase" id="RU004504"/>
    </source>
</evidence>
<evidence type="ECO:0000256" key="5">
    <source>
        <dbReference type="ARBA" id="ARBA00022723"/>
    </source>
</evidence>
<keyword evidence="4" id="KW-0808">Transferase</keyword>
<dbReference type="PIRSF" id="PIRSF005572">
    <property type="entry name" value="NifS"/>
    <property type="match status" value="1"/>
</dbReference>
<evidence type="ECO:0000256" key="1">
    <source>
        <dbReference type="ARBA" id="ARBA00001933"/>
    </source>
</evidence>
<dbReference type="PANTHER" id="PTHR11601:SF34">
    <property type="entry name" value="CYSTEINE DESULFURASE"/>
    <property type="match status" value="1"/>
</dbReference>
<comment type="catalytic activity">
    <reaction evidence="9">
        <text>(sulfur carrier)-H + L-cysteine = (sulfur carrier)-SH + L-alanine</text>
        <dbReference type="Rhea" id="RHEA:43892"/>
        <dbReference type="Rhea" id="RHEA-COMP:14737"/>
        <dbReference type="Rhea" id="RHEA-COMP:14739"/>
        <dbReference type="ChEBI" id="CHEBI:29917"/>
        <dbReference type="ChEBI" id="CHEBI:35235"/>
        <dbReference type="ChEBI" id="CHEBI:57972"/>
        <dbReference type="ChEBI" id="CHEBI:64428"/>
        <dbReference type="EC" id="2.8.1.7"/>
    </reaction>
</comment>
<comment type="cofactor">
    <cofactor evidence="1 10">
        <name>pyridoxal 5'-phosphate</name>
        <dbReference type="ChEBI" id="CHEBI:597326"/>
    </cofactor>
</comment>
<gene>
    <name evidence="12" type="ORF">DX130_02595</name>
</gene>
<dbReference type="Gene3D" id="1.10.260.50">
    <property type="match status" value="1"/>
</dbReference>
<dbReference type="InterPro" id="IPR015424">
    <property type="entry name" value="PyrdxlP-dep_Trfase"/>
</dbReference>
<evidence type="ECO:0000313" key="13">
    <source>
        <dbReference type="Proteomes" id="UP000261905"/>
    </source>
</evidence>
<dbReference type="InterPro" id="IPR020578">
    <property type="entry name" value="Aminotrans_V_PyrdxlP_BS"/>
</dbReference>
<evidence type="ECO:0000256" key="4">
    <source>
        <dbReference type="ARBA" id="ARBA00022679"/>
    </source>
</evidence>
<protein>
    <recommendedName>
        <fullName evidence="3">cysteine desulfurase</fullName>
        <ecNumber evidence="3">2.8.1.7</ecNumber>
    </recommendedName>
</protein>
<evidence type="ECO:0000313" key="12">
    <source>
        <dbReference type="EMBL" id="REK75980.1"/>
    </source>
</evidence>
<keyword evidence="8" id="KW-0411">Iron-sulfur</keyword>